<evidence type="ECO:0000313" key="2">
    <source>
        <dbReference type="Proteomes" id="UP000092987"/>
    </source>
</evidence>
<evidence type="ECO:0008006" key="3">
    <source>
        <dbReference type="Google" id="ProtNLM"/>
    </source>
</evidence>
<dbReference type="RefSeq" id="WP_066390210.1">
    <property type="nucleotide sequence ID" value="NZ_CP035926.1"/>
</dbReference>
<organism evidence="1 2">
    <name type="scientific">Aliarcobacter thereius LMG 24486</name>
    <dbReference type="NCBI Taxonomy" id="1032240"/>
    <lineage>
        <taxon>Bacteria</taxon>
        <taxon>Pseudomonadati</taxon>
        <taxon>Campylobacterota</taxon>
        <taxon>Epsilonproteobacteria</taxon>
        <taxon>Campylobacterales</taxon>
        <taxon>Arcobacteraceae</taxon>
        <taxon>Aliarcobacter</taxon>
    </lineage>
</organism>
<accession>A0A1C7WPK3</accession>
<comment type="caution">
    <text evidence="1">The sequence shown here is derived from an EMBL/GenBank/DDBJ whole genome shotgun (WGS) entry which is preliminary data.</text>
</comment>
<protein>
    <recommendedName>
        <fullName evidence="3">Transposase</fullName>
    </recommendedName>
</protein>
<proteinExistence type="predicted"/>
<dbReference type="EMBL" id="LLKQ01000001">
    <property type="protein sequence ID" value="OCL95671.1"/>
    <property type="molecule type" value="Genomic_DNA"/>
</dbReference>
<dbReference type="Proteomes" id="UP000092987">
    <property type="component" value="Unassembled WGS sequence"/>
</dbReference>
<gene>
    <name evidence="1" type="ORF">AA347_01149</name>
</gene>
<evidence type="ECO:0000313" key="1">
    <source>
        <dbReference type="EMBL" id="OCL95671.1"/>
    </source>
</evidence>
<sequence>MQFKSYTMNILIDLLDGKQLTATDKHYSNTNQYFNKIKKRGIELVEMPVQNKQNSQKHLKRFLVKSEENIKKAKDYLDYLAYCNRNRNRKN</sequence>
<name>A0A1C7WPK3_9BACT</name>
<keyword evidence="2" id="KW-1185">Reference proteome</keyword>
<reference evidence="1 2" key="1">
    <citation type="submission" date="2015-10" db="EMBL/GenBank/DDBJ databases">
        <authorList>
            <person name="Rovetto F.F."/>
            <person name="Cocolin L.L."/>
            <person name="Illeghems K.K."/>
            <person name="Van Nieuwerbuegh F.F."/>
            <person name="Houf K.K."/>
        </authorList>
    </citation>
    <scope>NUCLEOTIDE SEQUENCE [LARGE SCALE GENOMIC DNA]</scope>
    <source>
        <strain evidence="1 2">LMG 24486</strain>
    </source>
</reference>